<dbReference type="Pfam" id="PF05926">
    <property type="entry name" value="Phage_GPL"/>
    <property type="match status" value="1"/>
</dbReference>
<dbReference type="EMBL" id="FZOS01000002">
    <property type="protein sequence ID" value="SNS20137.1"/>
    <property type="molecule type" value="Genomic_DNA"/>
</dbReference>
<organism evidence="1 2">
    <name type="scientific">Edaphosphingomonas laterariae</name>
    <dbReference type="NCBI Taxonomy" id="861865"/>
    <lineage>
        <taxon>Bacteria</taxon>
        <taxon>Pseudomonadati</taxon>
        <taxon>Pseudomonadota</taxon>
        <taxon>Alphaproteobacteria</taxon>
        <taxon>Sphingomonadales</taxon>
        <taxon>Rhizorhabdaceae</taxon>
        <taxon>Edaphosphingomonas</taxon>
    </lineage>
</organism>
<dbReference type="Proteomes" id="UP000198281">
    <property type="component" value="Unassembled WGS sequence"/>
</dbReference>
<dbReference type="OrthoDB" id="6312934at2"/>
<name>A0A239CIZ2_9SPHN</name>
<dbReference type="InterPro" id="IPR009225">
    <property type="entry name" value="Phage_head_completion_GpL"/>
</dbReference>
<dbReference type="RefSeq" id="WP_089218232.1">
    <property type="nucleotide sequence ID" value="NZ_FZOS01000002.1"/>
</dbReference>
<evidence type="ECO:0000313" key="1">
    <source>
        <dbReference type="EMBL" id="SNS20137.1"/>
    </source>
</evidence>
<protein>
    <submittedName>
        <fullName evidence="1">Phage head completion protein (GPL)</fullName>
    </submittedName>
</protein>
<reference evidence="2" key="1">
    <citation type="submission" date="2017-06" db="EMBL/GenBank/DDBJ databases">
        <authorList>
            <person name="Varghese N."/>
            <person name="Submissions S."/>
        </authorList>
    </citation>
    <scope>NUCLEOTIDE SEQUENCE [LARGE SCALE GENOMIC DNA]</scope>
    <source>
        <strain evidence="2">LNB2</strain>
    </source>
</reference>
<dbReference type="AlphaFoldDB" id="A0A239CIZ2"/>
<sequence>MSFVINLDDPPVPPEPGPADAPIAGGWFPAIDPRKIREGYRIREAVTPARLREALIAAIITVTNDLGAWQAGQDAAGHASLAAVPAPSIDGQSRLLHLYVRAVALNAKAEIVERYRDIDITGPGERRAEDLDPSVGELRRDALHAVRDILGKSRTTVELI</sequence>
<keyword evidence="2" id="KW-1185">Reference proteome</keyword>
<accession>A0A239CIZ2</accession>
<evidence type="ECO:0000313" key="2">
    <source>
        <dbReference type="Proteomes" id="UP000198281"/>
    </source>
</evidence>
<gene>
    <name evidence="1" type="ORF">SAMN06295912_102240</name>
</gene>
<proteinExistence type="predicted"/>